<dbReference type="EC" id="2.7.7.48" evidence="8"/>
<comment type="similarity">
    <text evidence="1 8">Belongs to the RdRP family.</text>
</comment>
<feature type="domain" description="RDRP core" evidence="9">
    <location>
        <begin position="380"/>
        <end position="961"/>
    </location>
</feature>
<name>A0A8T2V2B5_CERRI</name>
<feature type="domain" description="RDR1/2-like PH-like" evidence="10">
    <location>
        <begin position="104"/>
        <end position="239"/>
    </location>
</feature>
<keyword evidence="3 8" id="KW-0808">Transferase</keyword>
<protein>
    <recommendedName>
        <fullName evidence="8">RNA-dependent RNA polymerase</fullName>
        <ecNumber evidence="8">2.7.7.48</ecNumber>
    </recommendedName>
</protein>
<evidence type="ECO:0000259" key="11">
    <source>
        <dbReference type="Pfam" id="PF26252"/>
    </source>
</evidence>
<feature type="domain" description="RDRP helical" evidence="11">
    <location>
        <begin position="285"/>
        <end position="361"/>
    </location>
</feature>
<evidence type="ECO:0000259" key="12">
    <source>
        <dbReference type="Pfam" id="PF26253"/>
    </source>
</evidence>
<evidence type="ECO:0000313" key="13">
    <source>
        <dbReference type="EMBL" id="KAH7442577.1"/>
    </source>
</evidence>
<dbReference type="Pfam" id="PF05183">
    <property type="entry name" value="RdRP"/>
    <property type="match status" value="1"/>
</dbReference>
<dbReference type="EMBL" id="CM035408">
    <property type="protein sequence ID" value="KAH7442577.1"/>
    <property type="molecule type" value="Genomic_DNA"/>
</dbReference>
<evidence type="ECO:0000259" key="9">
    <source>
        <dbReference type="Pfam" id="PF05183"/>
    </source>
</evidence>
<evidence type="ECO:0000256" key="1">
    <source>
        <dbReference type="ARBA" id="ARBA00005762"/>
    </source>
</evidence>
<dbReference type="CDD" id="cd00590">
    <property type="entry name" value="RRM_SF"/>
    <property type="match status" value="1"/>
</dbReference>
<evidence type="ECO:0000256" key="7">
    <source>
        <dbReference type="ARBA" id="ARBA00048744"/>
    </source>
</evidence>
<comment type="catalytic activity">
    <reaction evidence="7 8">
        <text>RNA(n) + a ribonucleoside 5'-triphosphate = RNA(n+1) + diphosphate</text>
        <dbReference type="Rhea" id="RHEA:21248"/>
        <dbReference type="Rhea" id="RHEA-COMP:14527"/>
        <dbReference type="Rhea" id="RHEA-COMP:17342"/>
        <dbReference type="ChEBI" id="CHEBI:33019"/>
        <dbReference type="ChEBI" id="CHEBI:61557"/>
        <dbReference type="ChEBI" id="CHEBI:140395"/>
        <dbReference type="EC" id="2.7.7.48"/>
    </reaction>
</comment>
<dbReference type="Pfam" id="PF24823">
    <property type="entry name" value="PH_RDR2"/>
    <property type="match status" value="1"/>
</dbReference>
<dbReference type="PANTHER" id="PTHR23079:SF5">
    <property type="entry name" value="RNA-DEPENDENT RNA POLYMERASE 2"/>
    <property type="match status" value="1"/>
</dbReference>
<evidence type="ECO:0000256" key="3">
    <source>
        <dbReference type="ARBA" id="ARBA00022679"/>
    </source>
</evidence>
<dbReference type="OMA" id="AMSPACI"/>
<evidence type="ECO:0000259" key="10">
    <source>
        <dbReference type="Pfam" id="PF24823"/>
    </source>
</evidence>
<keyword evidence="2 8" id="KW-0696">RNA-directed RNA polymerase</keyword>
<proteinExistence type="inferred from homology"/>
<evidence type="ECO:0000256" key="8">
    <source>
        <dbReference type="RuleBase" id="RU363098"/>
    </source>
</evidence>
<keyword evidence="5 8" id="KW-0694">RNA-binding</keyword>
<accession>A0A8T2V2B5</accession>
<dbReference type="AlphaFoldDB" id="A0A8T2V2B5"/>
<gene>
    <name evidence="13" type="ORF">KP509_03G095200</name>
</gene>
<dbReference type="GO" id="GO:0003968">
    <property type="term" value="F:RNA-directed RNA polymerase activity"/>
    <property type="evidence" value="ECO:0007669"/>
    <property type="project" value="UniProtKB-KW"/>
</dbReference>
<dbReference type="OrthoDB" id="6513042at2759"/>
<dbReference type="InterPro" id="IPR057596">
    <property type="entry name" value="RDRP_core"/>
</dbReference>
<dbReference type="PANTHER" id="PTHR23079">
    <property type="entry name" value="RNA-DEPENDENT RNA POLYMERASE"/>
    <property type="match status" value="1"/>
</dbReference>
<evidence type="ECO:0000256" key="4">
    <source>
        <dbReference type="ARBA" id="ARBA00022695"/>
    </source>
</evidence>
<dbReference type="Proteomes" id="UP000825935">
    <property type="component" value="Chromosome 3"/>
</dbReference>
<evidence type="ECO:0000313" key="14">
    <source>
        <dbReference type="Proteomes" id="UP000825935"/>
    </source>
</evidence>
<dbReference type="Pfam" id="PF26252">
    <property type="entry name" value="RdRP_helical"/>
    <property type="match status" value="1"/>
</dbReference>
<keyword evidence="4 8" id="KW-0548">Nucleotidyltransferase</keyword>
<reference evidence="13" key="1">
    <citation type="submission" date="2021-08" db="EMBL/GenBank/DDBJ databases">
        <title>WGS assembly of Ceratopteris richardii.</title>
        <authorList>
            <person name="Marchant D.B."/>
            <person name="Chen G."/>
            <person name="Jenkins J."/>
            <person name="Shu S."/>
            <person name="Leebens-Mack J."/>
            <person name="Grimwood J."/>
            <person name="Schmutz J."/>
            <person name="Soltis P."/>
            <person name="Soltis D."/>
            <person name="Chen Z.-H."/>
        </authorList>
    </citation>
    <scope>NUCLEOTIDE SEQUENCE</scope>
    <source>
        <strain evidence="13">Whitten #5841</strain>
        <tissue evidence="13">Leaf</tissue>
    </source>
</reference>
<dbReference type="GO" id="GO:0030422">
    <property type="term" value="P:siRNA processing"/>
    <property type="evidence" value="ECO:0007669"/>
    <property type="project" value="TreeGrafter"/>
</dbReference>
<sequence length="1129" mass="128328">MGTTVCVFGLSDLSSPADLVRFLESFTGVQAIAQCKFQAGKKDGGRPWALVQFKSSDDAFSVIELARRGKLTFLGGRLTIFADKKQHQRKRDDSEVTITDVVVQAGCLVRNDLFYSLWQRPGCDIIAGLKKFCIIVHGNRNDYDTCKDLCKLEWRSSDIVEFSSWKEISGRLTFMLRAWNAPQIFRYSPSPDYYACEGFFGYLLSGLSDGVWVRTVDFSPEASIGQSYVYCLHVNQQFSGELDFLINTNPGFPVIQRNLSIRLGCHYSASLQTVPILASPYLQYIPFEIVFSVNSLVQTGYLSGPGLGHRFFGLLSPTLEKTKDHILHVLEKFKRLEDTCFEPEQWFEKESSEALRQPERRRLIERHLDDGLQYIRKVLVTPTRVYFRGPEVDFSNRVTRHFKEHIDNFIRVSFVEEDADVIPASVFVMHKAFGLQSENADMYNRIVSVLSDGITIGNKVFEFLAFSSSQLRDNSVWMFSATDTVTADGIRNWMGDFLGIRNVAKCAARMGQSFSSSTKSLDVPLSEIEEIPDISTESLTGRYCFSDGIGKISASFATKVAKQCKLKVVPSLYQIRYGGFKGVVAVHPTSIYKLSLRPSMKKFPSQQISLDILKHSQIVPSYLNREIITLLSTLGVKDTIFERMQEKVVEQLDTMLTDAVVALEVVQSFNRSVTNQIMEEMLLGGFHPISEPFLRRMLYTFRASQLMDLRKKARIFVPKGRLLMGCLDETRTLDYGEVFVCVSPIAETHSVVEDGLSYSRVKGINNIHRIAGVVKGKVIVAKNPCVHPGDIRVLTAVNVPALHHLIDCVVFPQKGCRPHPNECSGSDLDGDEYFVSWDPKLIPPEVNEPQNYEPAPEQRLDRPVNTQDIIRYFADFMQNNTLGLISNAHVVFADSSYFMARDPKCLELAKLCSIAVDFPKTGVPAKLPAELRPTTYPDFMEKTDKDSYVSTKVLGKLYRAVVRADKDQLISSFTRQEAIKYYDEQLEFYGFKDYLDEAEALRNCYNEKLLELMYQYDVKSESEIVTGYILSLSKWFRRRSGETKQRIMIAMGSLRKEARRWLKNEGDDVDEDDCSAVTHQELEKASAWYHVTYHPDYVSDPLPKKYGHLLSFPWVVYDKLVLIKKSSCR</sequence>
<dbReference type="InterPro" id="IPR058751">
    <property type="entry name" value="RDRP_helical"/>
</dbReference>
<comment type="function">
    <text evidence="8">Probably involved in the RNA silencing pathway and required for the generation of small interfering RNAs (siRNAs).</text>
</comment>
<keyword evidence="14" id="KW-1185">Reference proteome</keyword>
<keyword evidence="6 8" id="KW-0943">RNA-mediated gene silencing</keyword>
<dbReference type="Pfam" id="PF26253">
    <property type="entry name" value="RdRP_head"/>
    <property type="match status" value="1"/>
</dbReference>
<dbReference type="InterPro" id="IPR007855">
    <property type="entry name" value="RDRP"/>
</dbReference>
<organism evidence="13 14">
    <name type="scientific">Ceratopteris richardii</name>
    <name type="common">Triangle waterfern</name>
    <dbReference type="NCBI Taxonomy" id="49495"/>
    <lineage>
        <taxon>Eukaryota</taxon>
        <taxon>Viridiplantae</taxon>
        <taxon>Streptophyta</taxon>
        <taxon>Embryophyta</taxon>
        <taxon>Tracheophyta</taxon>
        <taxon>Polypodiopsida</taxon>
        <taxon>Polypodiidae</taxon>
        <taxon>Polypodiales</taxon>
        <taxon>Pteridineae</taxon>
        <taxon>Pteridaceae</taxon>
        <taxon>Parkerioideae</taxon>
        <taxon>Ceratopteris</taxon>
    </lineage>
</organism>
<evidence type="ECO:0000256" key="6">
    <source>
        <dbReference type="ARBA" id="ARBA00023158"/>
    </source>
</evidence>
<comment type="caution">
    <text evidence="13">The sequence shown here is derived from an EMBL/GenBank/DDBJ whole genome shotgun (WGS) entry which is preliminary data.</text>
</comment>
<evidence type="ECO:0000256" key="2">
    <source>
        <dbReference type="ARBA" id="ARBA00022484"/>
    </source>
</evidence>
<dbReference type="GO" id="GO:0003723">
    <property type="term" value="F:RNA binding"/>
    <property type="evidence" value="ECO:0007669"/>
    <property type="project" value="UniProtKB-KW"/>
</dbReference>
<dbReference type="InterPro" id="IPR057590">
    <property type="entry name" value="PH_RDR1/2-like"/>
</dbReference>
<evidence type="ECO:0000256" key="5">
    <source>
        <dbReference type="ARBA" id="ARBA00022884"/>
    </source>
</evidence>
<dbReference type="GO" id="GO:0031380">
    <property type="term" value="C:nuclear RNA-directed RNA polymerase complex"/>
    <property type="evidence" value="ECO:0007669"/>
    <property type="project" value="TreeGrafter"/>
</dbReference>
<feature type="domain" description="RDRP C-terminal head" evidence="12">
    <location>
        <begin position="982"/>
        <end position="1127"/>
    </location>
</feature>
<dbReference type="InterPro" id="IPR058752">
    <property type="entry name" value="RDRP_C_head"/>
</dbReference>